<sequence>MDKSTTIKPVANPVVTTIELTSDSNDWCTNWKDEVSKRFYVRVKDEAGKVMSGITVNLTSNIPALSLKPVATPPTNEKGLAILLYTLSGPAGFYQITAAAVTPPSEPGQHLSTTAQTSAVLPLEMKNTTLPAPRIPAALDGVIDDNDYANSVVASVIAPDLRKGDQVFLLWGDNEMQQTATRDDQYYPFFLTGPDITPDELLFQNQSYLVRGFVVDPAGNGHYSEATEVLVARVNGGGGLPYCTPLDIPAGDDGFINRSDVGNGVEIVIENSRIYYNGESDPVDIPQQLTDEKTTAVSINLVAHNKAGQTINTLNIPVPIPVPVEGDPSKYIYRDSKDDQEPKPLHDFLMAIGEGSIRATYNVTNEGKTYTTIEERVYEVDVIPPGGF</sequence>
<dbReference type="EMBL" id="ABLOKC030000016">
    <property type="protein sequence ID" value="EML1472269.1"/>
    <property type="molecule type" value="Genomic_DNA"/>
</dbReference>
<dbReference type="Gene3D" id="2.60.40.10">
    <property type="entry name" value="Immunoglobulins"/>
    <property type="match status" value="1"/>
</dbReference>
<dbReference type="SUPFAM" id="SSF49373">
    <property type="entry name" value="Invasin/intimin cell-adhesion fragments"/>
    <property type="match status" value="1"/>
</dbReference>
<feature type="non-terminal residue" evidence="1">
    <location>
        <position position="388"/>
    </location>
</feature>
<comment type="caution">
    <text evidence="1">The sequence shown here is derived from an EMBL/GenBank/DDBJ whole genome shotgun (WGS) entry which is preliminary data.</text>
</comment>
<name>A0AAI9DM40_PLUGE</name>
<evidence type="ECO:0000313" key="1">
    <source>
        <dbReference type="EMBL" id="EML1472269.1"/>
    </source>
</evidence>
<reference evidence="1" key="1">
    <citation type="submission" date="2024-02" db="EMBL/GenBank/DDBJ databases">
        <authorList>
            <consortium name="Clinical and Environmental Microbiology Branch: Whole genome sequencing antimicrobial resistance pathogens in the healthcare setting"/>
        </authorList>
    </citation>
    <scope>NUCLEOTIDE SEQUENCE</scope>
    <source>
        <strain evidence="1">2021DK-00143</strain>
    </source>
</reference>
<dbReference type="InterPro" id="IPR013783">
    <property type="entry name" value="Ig-like_fold"/>
</dbReference>
<dbReference type="RefSeq" id="WP_048274465.1">
    <property type="nucleotide sequence ID" value="NZ_JALLDC010000003.1"/>
</dbReference>
<accession>A0AAI9DM40</accession>
<dbReference type="AlphaFoldDB" id="A0AAI9DM40"/>
<dbReference type="InterPro" id="IPR008964">
    <property type="entry name" value="Invasin/intimin_cell_adhesion"/>
</dbReference>
<protein>
    <submittedName>
        <fullName evidence="1">Ig-like domain-containing protein</fullName>
    </submittedName>
</protein>
<gene>
    <name evidence="1" type="ORF">QEG54_003015</name>
</gene>
<organism evidence="1">
    <name type="scientific">Pluralibacter gergoviae</name>
    <name type="common">Enterobacter gergoviae</name>
    <dbReference type="NCBI Taxonomy" id="61647"/>
    <lineage>
        <taxon>Bacteria</taxon>
        <taxon>Pseudomonadati</taxon>
        <taxon>Pseudomonadota</taxon>
        <taxon>Gammaproteobacteria</taxon>
        <taxon>Enterobacterales</taxon>
        <taxon>Enterobacteriaceae</taxon>
        <taxon>Pluralibacter</taxon>
    </lineage>
</organism>
<proteinExistence type="predicted"/>